<reference evidence="2" key="1">
    <citation type="journal article" date="2021" name="Nat. Commun.">
        <title>Genetic determinants of endophytism in the Arabidopsis root mycobiome.</title>
        <authorList>
            <person name="Mesny F."/>
            <person name="Miyauchi S."/>
            <person name="Thiergart T."/>
            <person name="Pickel B."/>
            <person name="Atanasova L."/>
            <person name="Karlsson M."/>
            <person name="Huettel B."/>
            <person name="Barry K.W."/>
            <person name="Haridas S."/>
            <person name="Chen C."/>
            <person name="Bauer D."/>
            <person name="Andreopoulos W."/>
            <person name="Pangilinan J."/>
            <person name="LaButti K."/>
            <person name="Riley R."/>
            <person name="Lipzen A."/>
            <person name="Clum A."/>
            <person name="Drula E."/>
            <person name="Henrissat B."/>
            <person name="Kohler A."/>
            <person name="Grigoriev I.V."/>
            <person name="Martin F.M."/>
            <person name="Hacquard S."/>
        </authorList>
    </citation>
    <scope>NUCLEOTIDE SEQUENCE</scope>
    <source>
        <strain evidence="2">MPI-CAGE-AT-0147</strain>
    </source>
</reference>
<gene>
    <name evidence="2" type="ORF">EDB81DRAFT_715587</name>
</gene>
<proteinExistence type="predicted"/>
<keyword evidence="3" id="KW-1185">Reference proteome</keyword>
<dbReference type="AlphaFoldDB" id="A0A9P9JHL7"/>
<dbReference type="EMBL" id="JAGMUV010000004">
    <property type="protein sequence ID" value="KAH7161797.1"/>
    <property type="molecule type" value="Genomic_DNA"/>
</dbReference>
<evidence type="ECO:0000259" key="1">
    <source>
        <dbReference type="Pfam" id="PF06985"/>
    </source>
</evidence>
<organism evidence="2 3">
    <name type="scientific">Dactylonectria macrodidyma</name>
    <dbReference type="NCBI Taxonomy" id="307937"/>
    <lineage>
        <taxon>Eukaryota</taxon>
        <taxon>Fungi</taxon>
        <taxon>Dikarya</taxon>
        <taxon>Ascomycota</taxon>
        <taxon>Pezizomycotina</taxon>
        <taxon>Sordariomycetes</taxon>
        <taxon>Hypocreomycetidae</taxon>
        <taxon>Hypocreales</taxon>
        <taxon>Nectriaceae</taxon>
        <taxon>Dactylonectria</taxon>
    </lineage>
</organism>
<dbReference type="OrthoDB" id="270167at2759"/>
<protein>
    <submittedName>
        <fullName evidence="2">Heterokaryon incompatibility protein-domain-containing protein</fullName>
    </submittedName>
</protein>
<dbReference type="Pfam" id="PF06985">
    <property type="entry name" value="HET"/>
    <property type="match status" value="1"/>
</dbReference>
<dbReference type="PANTHER" id="PTHR24148">
    <property type="entry name" value="ANKYRIN REPEAT DOMAIN-CONTAINING PROTEIN 39 HOMOLOG-RELATED"/>
    <property type="match status" value="1"/>
</dbReference>
<evidence type="ECO:0000313" key="2">
    <source>
        <dbReference type="EMBL" id="KAH7161797.1"/>
    </source>
</evidence>
<feature type="domain" description="Heterokaryon incompatibility" evidence="1">
    <location>
        <begin position="94"/>
        <end position="250"/>
    </location>
</feature>
<evidence type="ECO:0000313" key="3">
    <source>
        <dbReference type="Proteomes" id="UP000738349"/>
    </source>
</evidence>
<comment type="caution">
    <text evidence="2">The sequence shown here is derived from an EMBL/GenBank/DDBJ whole genome shotgun (WGS) entry which is preliminary data.</text>
</comment>
<dbReference type="PANTHER" id="PTHR24148:SF64">
    <property type="entry name" value="HETEROKARYON INCOMPATIBILITY DOMAIN-CONTAINING PROTEIN"/>
    <property type="match status" value="1"/>
</dbReference>
<sequence length="654" mass="74994">MEPVMPQNDLPLVPRSLQVADDVNDPLLCIRARHPEGRITTQLVDIQTKQVEQQKSSEFIKKLQCLYFTNYRRAGTARPALRLKTINAFEESGYVALSYTWRPSLEEIRVPKGGYMVQKIGSRVLKKSTVRNTVFSRMKKYMGYVSVRYLWIDQHCIQQQEGEAKEVGMQAMDRVYSLSDYPATLLARPIETTNQLQLLIEILSGGFVVLLEDRYWLSSSTSSQRALQALQLLNDITTDMWFSRGWTYQENYRASTKMMLLIPHSATLKNKKPPRLFGSLDGELCVKSVDFHEQATKLYLAYESHKPPPRYLDNILSRVGKYTILLQFDDGGGGTSAPVSMSPTIIEHVTDRKLDRKWDRLAIIANCCQYFNRLDSSKLQASGHSLSLSLLTLCLVNGEILYNHPTDGVKVDEARMAPVTEFLRMHFFYGLKSPEPTRKLTFNKGCRFSSVTLTEQGVETKGHLWRLDEEIPTTAFHRDLQRRRSRLRPLTWLANKVSHPRFRILSKRLHEVVDQSQAVTFSQKWQRRMATKMEDAIDQGQRLCTATLLGPGPLGVAIFIIEPDENGSASSETGYGSRSYVFTSFQSERRDPEGFDYNDIDRHVSLEVDCSYLGTDYRQTPKLFTRRWIQGLCFFHGCPPRPVVFPWPASLRDL</sequence>
<name>A0A9P9JHL7_9HYPO</name>
<accession>A0A9P9JHL7</accession>
<dbReference type="InterPro" id="IPR052895">
    <property type="entry name" value="HetReg/Transcr_Mod"/>
</dbReference>
<dbReference type="Proteomes" id="UP000738349">
    <property type="component" value="Unassembled WGS sequence"/>
</dbReference>
<dbReference type="InterPro" id="IPR010730">
    <property type="entry name" value="HET"/>
</dbReference>